<accession>A0ABU2B9J1</accession>
<gene>
    <name evidence="1" type="ORF">J2S37_001594</name>
</gene>
<sequence>MPDTDEGDSTFVLPRLWIHRSQRELVEKPQVWVLHEMVACIG</sequence>
<evidence type="ECO:0000313" key="2">
    <source>
        <dbReference type="Proteomes" id="UP001183619"/>
    </source>
</evidence>
<name>A0ABU2B9J1_9CORY</name>
<dbReference type="Proteomes" id="UP001183619">
    <property type="component" value="Unassembled WGS sequence"/>
</dbReference>
<reference evidence="1 2" key="1">
    <citation type="submission" date="2023-07" db="EMBL/GenBank/DDBJ databases">
        <title>Sequencing the genomes of 1000 actinobacteria strains.</title>
        <authorList>
            <person name="Klenk H.-P."/>
        </authorList>
    </citation>
    <scope>NUCLEOTIDE SEQUENCE [LARGE SCALE GENOMIC DNA]</scope>
    <source>
        <strain evidence="1 2">DSM 44508</strain>
    </source>
</reference>
<proteinExistence type="predicted"/>
<comment type="caution">
    <text evidence="1">The sequence shown here is derived from an EMBL/GenBank/DDBJ whole genome shotgun (WGS) entry which is preliminary data.</text>
</comment>
<keyword evidence="2" id="KW-1185">Reference proteome</keyword>
<evidence type="ECO:0000313" key="1">
    <source>
        <dbReference type="EMBL" id="MDR7355056.1"/>
    </source>
</evidence>
<organism evidence="1 2">
    <name type="scientific">Corynebacterium felinum</name>
    <dbReference type="NCBI Taxonomy" id="131318"/>
    <lineage>
        <taxon>Bacteria</taxon>
        <taxon>Bacillati</taxon>
        <taxon>Actinomycetota</taxon>
        <taxon>Actinomycetes</taxon>
        <taxon>Mycobacteriales</taxon>
        <taxon>Corynebacteriaceae</taxon>
        <taxon>Corynebacterium</taxon>
    </lineage>
</organism>
<dbReference type="EMBL" id="JAVDYF010000001">
    <property type="protein sequence ID" value="MDR7355056.1"/>
    <property type="molecule type" value="Genomic_DNA"/>
</dbReference>
<protein>
    <submittedName>
        <fullName evidence="1">Uncharacterized protein</fullName>
    </submittedName>
</protein>